<protein>
    <submittedName>
        <fullName evidence="11">Ankyrin repeat-containing protein At5g02620-like</fullName>
    </submittedName>
</protein>
<evidence type="ECO:0000256" key="4">
    <source>
        <dbReference type="ARBA" id="ARBA00022989"/>
    </source>
</evidence>
<evidence type="ECO:0000256" key="1">
    <source>
        <dbReference type="ARBA" id="ARBA00004141"/>
    </source>
</evidence>
<keyword evidence="10" id="KW-1185">Reference proteome</keyword>
<feature type="repeat" description="ANK" evidence="7">
    <location>
        <begin position="352"/>
        <end position="375"/>
    </location>
</feature>
<evidence type="ECO:0000256" key="6">
    <source>
        <dbReference type="ARBA" id="ARBA00023136"/>
    </source>
</evidence>
<dbReference type="PROSITE" id="PS50088">
    <property type="entry name" value="ANK_REPEAT"/>
    <property type="match status" value="3"/>
</dbReference>
<feature type="transmembrane region" description="Helical" evidence="8">
    <location>
        <begin position="495"/>
        <end position="520"/>
    </location>
</feature>
<feature type="repeat" description="ANK" evidence="7">
    <location>
        <begin position="175"/>
        <end position="201"/>
    </location>
</feature>
<dbReference type="PROSITE" id="PS50297">
    <property type="entry name" value="ANK_REP_REGION"/>
    <property type="match status" value="3"/>
</dbReference>
<reference evidence="10" key="1">
    <citation type="journal article" date="2015" name="Nat. Genet.">
        <title>The pineapple genome and the evolution of CAM photosynthesis.</title>
        <authorList>
            <person name="Ming R."/>
            <person name="VanBuren R."/>
            <person name="Wai C.M."/>
            <person name="Tang H."/>
            <person name="Schatz M.C."/>
            <person name="Bowers J.E."/>
            <person name="Lyons E."/>
            <person name="Wang M.L."/>
            <person name="Chen J."/>
            <person name="Biggers E."/>
            <person name="Zhang J."/>
            <person name="Huang L."/>
            <person name="Zhang L."/>
            <person name="Miao W."/>
            <person name="Zhang J."/>
            <person name="Ye Z."/>
            <person name="Miao C."/>
            <person name="Lin Z."/>
            <person name="Wang H."/>
            <person name="Zhou H."/>
            <person name="Yim W.C."/>
            <person name="Priest H.D."/>
            <person name="Zheng C."/>
            <person name="Woodhouse M."/>
            <person name="Edger P.P."/>
            <person name="Guyot R."/>
            <person name="Guo H.B."/>
            <person name="Guo H."/>
            <person name="Zheng G."/>
            <person name="Singh R."/>
            <person name="Sharma A."/>
            <person name="Min X."/>
            <person name="Zheng Y."/>
            <person name="Lee H."/>
            <person name="Gurtowski J."/>
            <person name="Sedlazeck F.J."/>
            <person name="Harkess A."/>
            <person name="McKain M.R."/>
            <person name="Liao Z."/>
            <person name="Fang J."/>
            <person name="Liu J."/>
            <person name="Zhang X."/>
            <person name="Zhang Q."/>
            <person name="Hu W."/>
            <person name="Qin Y."/>
            <person name="Wang K."/>
            <person name="Chen L.Y."/>
            <person name="Shirley N."/>
            <person name="Lin Y.R."/>
            <person name="Liu L.Y."/>
            <person name="Hernandez A.G."/>
            <person name="Wright C.L."/>
            <person name="Bulone V."/>
            <person name="Tuskan G.A."/>
            <person name="Heath K."/>
            <person name="Zee F."/>
            <person name="Moore P.H."/>
            <person name="Sunkar R."/>
            <person name="Leebens-Mack J.H."/>
            <person name="Mockler T."/>
            <person name="Bennetzen J.L."/>
            <person name="Freeling M."/>
            <person name="Sankoff D."/>
            <person name="Paterson A.H."/>
            <person name="Zhu X."/>
            <person name="Yang X."/>
            <person name="Smith J.A."/>
            <person name="Cushman J.C."/>
            <person name="Paull R.E."/>
            <person name="Yu Q."/>
        </authorList>
    </citation>
    <scope>NUCLEOTIDE SEQUENCE [LARGE SCALE GENOMIC DNA]</scope>
    <source>
        <strain evidence="10">cv. F153</strain>
    </source>
</reference>
<evidence type="ECO:0000256" key="5">
    <source>
        <dbReference type="ARBA" id="ARBA00023043"/>
    </source>
</evidence>
<organism evidence="10 11">
    <name type="scientific">Ananas comosus</name>
    <name type="common">Pineapple</name>
    <name type="synonym">Ananas ananas</name>
    <dbReference type="NCBI Taxonomy" id="4615"/>
    <lineage>
        <taxon>Eukaryota</taxon>
        <taxon>Viridiplantae</taxon>
        <taxon>Streptophyta</taxon>
        <taxon>Embryophyta</taxon>
        <taxon>Tracheophyta</taxon>
        <taxon>Spermatophyta</taxon>
        <taxon>Magnoliopsida</taxon>
        <taxon>Liliopsida</taxon>
        <taxon>Poales</taxon>
        <taxon>Bromeliaceae</taxon>
        <taxon>Bromelioideae</taxon>
        <taxon>Ananas</taxon>
    </lineage>
</organism>
<name>A0A6P5GXF0_ANACO</name>
<evidence type="ECO:0000256" key="2">
    <source>
        <dbReference type="ARBA" id="ARBA00022692"/>
    </source>
</evidence>
<dbReference type="GeneID" id="109727058"/>
<dbReference type="PANTHER" id="PTHR24186">
    <property type="entry name" value="PROTEIN PHOSPHATASE 1 REGULATORY SUBUNIT"/>
    <property type="match status" value="1"/>
</dbReference>
<feature type="repeat" description="ANK" evidence="7">
    <location>
        <begin position="141"/>
        <end position="173"/>
    </location>
</feature>
<dbReference type="AlphaFoldDB" id="A0A6P5GXF0"/>
<evidence type="ECO:0000313" key="10">
    <source>
        <dbReference type="Proteomes" id="UP000515123"/>
    </source>
</evidence>
<keyword evidence="2 8" id="KW-0812">Transmembrane</keyword>
<evidence type="ECO:0000313" key="11">
    <source>
        <dbReference type="RefSeq" id="XP_020112519.1"/>
    </source>
</evidence>
<evidence type="ECO:0000256" key="7">
    <source>
        <dbReference type="PROSITE-ProRule" id="PRU00023"/>
    </source>
</evidence>
<dbReference type="Pfam" id="PF13962">
    <property type="entry name" value="PGG"/>
    <property type="match status" value="1"/>
</dbReference>
<proteinExistence type="predicted"/>
<feature type="transmembrane region" description="Helical" evidence="8">
    <location>
        <begin position="567"/>
        <end position="584"/>
    </location>
</feature>
<dbReference type="InterPro" id="IPR026961">
    <property type="entry name" value="PGG_dom"/>
</dbReference>
<dbReference type="Pfam" id="PF12796">
    <property type="entry name" value="Ank_2"/>
    <property type="match status" value="4"/>
</dbReference>
<dbReference type="RefSeq" id="XP_020112519.1">
    <property type="nucleotide sequence ID" value="XM_020256930.1"/>
</dbReference>
<dbReference type="InterPro" id="IPR002110">
    <property type="entry name" value="Ankyrin_rpt"/>
</dbReference>
<keyword evidence="4 8" id="KW-1133">Transmembrane helix</keyword>
<dbReference type="InterPro" id="IPR036770">
    <property type="entry name" value="Ankyrin_rpt-contain_sf"/>
</dbReference>
<dbReference type="PANTHER" id="PTHR24186:SF50">
    <property type="entry name" value="ANKYRIN REPEAT-CONTAINING PROTEIN ITN1-LIKE ISOFORM X1"/>
    <property type="match status" value="1"/>
</dbReference>
<feature type="transmembrane region" description="Helical" evidence="8">
    <location>
        <begin position="540"/>
        <end position="561"/>
    </location>
</feature>
<comment type="subcellular location">
    <subcellularLocation>
        <location evidence="1">Membrane</location>
        <topology evidence="1">Multi-pass membrane protein</topology>
    </subcellularLocation>
</comment>
<evidence type="ECO:0000256" key="8">
    <source>
        <dbReference type="SAM" id="Phobius"/>
    </source>
</evidence>
<sequence>MAAAVAGGETGERQRLDYGLIKALQRGDESTVERFFSQEVSMAIDLHNVARQAGRRRWGGVTVGGNSALHIAADFGHLELAALICARDSSLLRARNVAGETPLHCAARAGADQIVSLFISIARRQEDRSWLEAVLRATDREGKTALHVAAEEGDAWVAEVLMSADPGLAAIDDHNGVSPLYAAVLSESLEVVQVLIGSHADGGDTPEASYGGPNGQTALHAAAIIQSPEIAKELFYWKPELTKKVDSSGSTPLHYLATTFNRRMMRQLLIHDTSPAYFSDSKGLCPIHVAARMGRLPIIRELIHHCPDMGELVDGRGRNFLHVATQHKRAKIVRFICKHPLFVRITNARDCEGNTPLHLAVKSNNQTIVSLLLENMSVRPNIVNKDGKTPLDLAIDGRDYGLHYLQNPSVFIFRCLQGIGAICGPQRRLDKLVDEKKTRLDPEKELKKYESTTQSLAIASVLIATVTFAAAFTMPGGNKADDHQNGGTPTLARKFAFKAFIISDFLAFICSSIATMLLMYAGSPTTDPTIRSAFLIRSSIFLNVAAHSMVTAFVMSVYVVLAPVDKPFSILACIFAFPLILLFASPRISQQFRLASVLRSRLGWWRMCKVGVARSMRNIY</sequence>
<dbReference type="OrthoDB" id="10040922at2759"/>
<dbReference type="SMART" id="SM00248">
    <property type="entry name" value="ANK"/>
    <property type="match status" value="10"/>
</dbReference>
<dbReference type="Gene3D" id="1.25.40.20">
    <property type="entry name" value="Ankyrin repeat-containing domain"/>
    <property type="match status" value="2"/>
</dbReference>
<feature type="domain" description="PGG" evidence="9">
    <location>
        <begin position="447"/>
        <end position="560"/>
    </location>
</feature>
<dbReference type="Proteomes" id="UP000515123">
    <property type="component" value="Linkage group 22"/>
</dbReference>
<evidence type="ECO:0000259" key="9">
    <source>
        <dbReference type="Pfam" id="PF13962"/>
    </source>
</evidence>
<evidence type="ECO:0000256" key="3">
    <source>
        <dbReference type="ARBA" id="ARBA00022737"/>
    </source>
</evidence>
<dbReference type="GO" id="GO:0005886">
    <property type="term" value="C:plasma membrane"/>
    <property type="evidence" value="ECO:0007669"/>
    <property type="project" value="TreeGrafter"/>
</dbReference>
<keyword evidence="5 7" id="KW-0040">ANK repeat</keyword>
<accession>A0A6P5GXF0</accession>
<keyword evidence="6 8" id="KW-0472">Membrane</keyword>
<gene>
    <name evidence="11" type="primary">LOC109727058</name>
</gene>
<reference evidence="11" key="2">
    <citation type="submission" date="2025-08" db="UniProtKB">
        <authorList>
            <consortium name="RefSeq"/>
        </authorList>
    </citation>
    <scope>IDENTIFICATION</scope>
    <source>
        <tissue evidence="11">Leaf</tissue>
    </source>
</reference>
<dbReference type="SUPFAM" id="SSF48403">
    <property type="entry name" value="Ankyrin repeat"/>
    <property type="match status" value="1"/>
</dbReference>
<keyword evidence="3" id="KW-0677">Repeat</keyword>